<name>A0A556SBM1_9GAMM</name>
<accession>A0A556SBM1</accession>
<sequence length="37" mass="4184">MDIVDKIVNVATHRVGPHQNVPVELVYIKKATVIEEK</sequence>
<dbReference type="AlphaFoldDB" id="A0A556SBM1"/>
<evidence type="ECO:0000313" key="2">
    <source>
        <dbReference type="Proteomes" id="UP000319483"/>
    </source>
</evidence>
<evidence type="ECO:0008006" key="3">
    <source>
        <dbReference type="Google" id="ProtNLM"/>
    </source>
</evidence>
<reference evidence="1 2" key="1">
    <citation type="submission" date="2019-07" db="EMBL/GenBank/DDBJ databases">
        <title>Gilliamella genomes.</title>
        <authorList>
            <person name="Zheng H."/>
        </authorList>
    </citation>
    <scope>NUCLEOTIDE SEQUENCE [LARGE SCALE GENOMIC DNA]</scope>
    <source>
        <strain evidence="1 2">W8127</strain>
    </source>
</reference>
<evidence type="ECO:0000313" key="1">
    <source>
        <dbReference type="EMBL" id="TSJ98540.1"/>
    </source>
</evidence>
<protein>
    <recommendedName>
        <fullName evidence="3">Peptidylprolyl isomerase</fullName>
    </recommendedName>
</protein>
<proteinExistence type="predicted"/>
<gene>
    <name evidence="1" type="ORF">FPQ15_08495</name>
</gene>
<dbReference type="EMBL" id="VMHM01000010">
    <property type="protein sequence ID" value="TSJ98540.1"/>
    <property type="molecule type" value="Genomic_DNA"/>
</dbReference>
<organism evidence="1 2">
    <name type="scientific">Gilliamella apicola</name>
    <dbReference type="NCBI Taxonomy" id="1196095"/>
    <lineage>
        <taxon>Bacteria</taxon>
        <taxon>Pseudomonadati</taxon>
        <taxon>Pseudomonadota</taxon>
        <taxon>Gammaproteobacteria</taxon>
        <taxon>Orbales</taxon>
        <taxon>Orbaceae</taxon>
        <taxon>Gilliamella</taxon>
    </lineage>
</organism>
<comment type="caution">
    <text evidence="1">The sequence shown here is derived from an EMBL/GenBank/DDBJ whole genome shotgun (WGS) entry which is preliminary data.</text>
</comment>
<dbReference type="Proteomes" id="UP000319483">
    <property type="component" value="Unassembled WGS sequence"/>
</dbReference>